<gene>
    <name evidence="8" type="ORF">DSM106972_023490</name>
</gene>
<dbReference type="GO" id="GO:0016020">
    <property type="term" value="C:membrane"/>
    <property type="evidence" value="ECO:0007669"/>
    <property type="project" value="UniProtKB-SubCell"/>
</dbReference>
<protein>
    <submittedName>
        <fullName evidence="8">Multidrug DMT transporter permease</fullName>
    </submittedName>
</protein>
<accession>A0A433VLR7</accession>
<keyword evidence="4 6" id="KW-1133">Transmembrane helix</keyword>
<evidence type="ECO:0000256" key="4">
    <source>
        <dbReference type="ARBA" id="ARBA00022989"/>
    </source>
</evidence>
<keyword evidence="5 6" id="KW-0472">Membrane</keyword>
<feature type="transmembrane region" description="Helical" evidence="6">
    <location>
        <begin position="130"/>
        <end position="149"/>
    </location>
</feature>
<dbReference type="Pfam" id="PF00892">
    <property type="entry name" value="EamA"/>
    <property type="match status" value="2"/>
</dbReference>
<evidence type="ECO:0000256" key="6">
    <source>
        <dbReference type="SAM" id="Phobius"/>
    </source>
</evidence>
<feature type="transmembrane region" description="Helical" evidence="6">
    <location>
        <begin position="219"/>
        <end position="239"/>
    </location>
</feature>
<feature type="transmembrane region" description="Helical" evidence="6">
    <location>
        <begin position="251"/>
        <end position="268"/>
    </location>
</feature>
<dbReference type="OrthoDB" id="9784288at2"/>
<feature type="transmembrane region" description="Helical" evidence="6">
    <location>
        <begin position="100"/>
        <end position="118"/>
    </location>
</feature>
<evidence type="ECO:0000259" key="7">
    <source>
        <dbReference type="Pfam" id="PF00892"/>
    </source>
</evidence>
<feature type="transmembrane region" description="Helical" evidence="6">
    <location>
        <begin position="41"/>
        <end position="61"/>
    </location>
</feature>
<dbReference type="InterPro" id="IPR000620">
    <property type="entry name" value="EamA_dom"/>
</dbReference>
<sequence length="298" mass="31846">MKQLLSRIDSETLGLFYGFLGVLGFSLTLPATRVAVTDFDAVFVGLGRAVVASVLAMLALWVTRQPFPPRKLWGSLIVVAMGVIIGFPLLSAWAMQQLPAAHGAIITGLVPLATAIVATVRVGERPSLKFWIASITGSTTIVLFVLLSSGGSIQGAHVLLLGASFAAAIGYAEGGNLASILGGWQVISWALVFIAPILVIPVTLSIFQHGLIASPHAWLGFGYVSIISQFVAFFAWYHGMKVAGVARVSQIQLLQPFLTILFSAWLLHEQVTPLMLLATCIVIACVFIGKKALIRRRQ</sequence>
<feature type="domain" description="EamA" evidence="7">
    <location>
        <begin position="157"/>
        <end position="288"/>
    </location>
</feature>
<dbReference type="SUPFAM" id="SSF103481">
    <property type="entry name" value="Multidrug resistance efflux transporter EmrE"/>
    <property type="match status" value="2"/>
</dbReference>
<dbReference type="PANTHER" id="PTHR32322">
    <property type="entry name" value="INNER MEMBRANE TRANSPORTER"/>
    <property type="match status" value="1"/>
</dbReference>
<evidence type="ECO:0000256" key="2">
    <source>
        <dbReference type="ARBA" id="ARBA00007362"/>
    </source>
</evidence>
<comment type="caution">
    <text evidence="8">The sequence shown here is derived from an EMBL/GenBank/DDBJ whole genome shotgun (WGS) entry which is preliminary data.</text>
</comment>
<feature type="transmembrane region" description="Helical" evidence="6">
    <location>
        <begin position="73"/>
        <end position="94"/>
    </location>
</feature>
<keyword evidence="9" id="KW-1185">Reference proteome</keyword>
<keyword evidence="3 6" id="KW-0812">Transmembrane</keyword>
<evidence type="ECO:0000256" key="3">
    <source>
        <dbReference type="ARBA" id="ARBA00022692"/>
    </source>
</evidence>
<dbReference type="Proteomes" id="UP000271624">
    <property type="component" value="Unassembled WGS sequence"/>
</dbReference>
<evidence type="ECO:0000256" key="5">
    <source>
        <dbReference type="ARBA" id="ARBA00023136"/>
    </source>
</evidence>
<organism evidence="8 9">
    <name type="scientific">Dulcicalothrix desertica PCC 7102</name>
    <dbReference type="NCBI Taxonomy" id="232991"/>
    <lineage>
        <taxon>Bacteria</taxon>
        <taxon>Bacillati</taxon>
        <taxon>Cyanobacteriota</taxon>
        <taxon>Cyanophyceae</taxon>
        <taxon>Nostocales</taxon>
        <taxon>Calotrichaceae</taxon>
        <taxon>Dulcicalothrix</taxon>
    </lineage>
</organism>
<reference evidence="8" key="1">
    <citation type="submission" date="2018-12" db="EMBL/GenBank/DDBJ databases">
        <authorList>
            <person name="Will S."/>
            <person name="Neumann-Schaal M."/>
            <person name="Henke P."/>
        </authorList>
    </citation>
    <scope>NUCLEOTIDE SEQUENCE</scope>
    <source>
        <strain evidence="8">PCC 7102</strain>
    </source>
</reference>
<evidence type="ECO:0000256" key="1">
    <source>
        <dbReference type="ARBA" id="ARBA00004141"/>
    </source>
</evidence>
<feature type="transmembrane region" description="Helical" evidence="6">
    <location>
        <begin position="186"/>
        <end position="207"/>
    </location>
</feature>
<feature type="transmembrane region" description="Helical" evidence="6">
    <location>
        <begin position="155"/>
        <end position="174"/>
    </location>
</feature>
<dbReference type="AlphaFoldDB" id="A0A433VLR7"/>
<comment type="subcellular location">
    <subcellularLocation>
        <location evidence="1">Membrane</location>
        <topology evidence="1">Multi-pass membrane protein</topology>
    </subcellularLocation>
</comment>
<name>A0A433VLR7_9CYAN</name>
<dbReference type="InterPro" id="IPR037185">
    <property type="entry name" value="EmrE-like"/>
</dbReference>
<evidence type="ECO:0000313" key="9">
    <source>
        <dbReference type="Proteomes" id="UP000271624"/>
    </source>
</evidence>
<feature type="transmembrane region" description="Helical" evidence="6">
    <location>
        <begin position="274"/>
        <end position="293"/>
    </location>
</feature>
<reference evidence="8" key="2">
    <citation type="journal article" date="2019" name="Genome Biol. Evol.">
        <title>Day and night: Metabolic profiles and evolutionary relationships of six axenic non-marine cyanobacteria.</title>
        <authorList>
            <person name="Will S.E."/>
            <person name="Henke P."/>
            <person name="Boedeker C."/>
            <person name="Huang S."/>
            <person name="Brinkmann H."/>
            <person name="Rohde M."/>
            <person name="Jarek M."/>
            <person name="Friedl T."/>
            <person name="Seufert S."/>
            <person name="Schumacher M."/>
            <person name="Overmann J."/>
            <person name="Neumann-Schaal M."/>
            <person name="Petersen J."/>
        </authorList>
    </citation>
    <scope>NUCLEOTIDE SEQUENCE [LARGE SCALE GENOMIC DNA]</scope>
    <source>
        <strain evidence="8">PCC 7102</strain>
    </source>
</reference>
<dbReference type="InterPro" id="IPR050638">
    <property type="entry name" value="AA-Vitamin_Transporters"/>
</dbReference>
<proteinExistence type="inferred from homology"/>
<feature type="domain" description="EamA" evidence="7">
    <location>
        <begin position="13"/>
        <end position="145"/>
    </location>
</feature>
<dbReference type="PANTHER" id="PTHR32322:SF2">
    <property type="entry name" value="EAMA DOMAIN-CONTAINING PROTEIN"/>
    <property type="match status" value="1"/>
</dbReference>
<dbReference type="EMBL" id="RSCL01000005">
    <property type="protein sequence ID" value="RUT07088.1"/>
    <property type="molecule type" value="Genomic_DNA"/>
</dbReference>
<evidence type="ECO:0000313" key="8">
    <source>
        <dbReference type="EMBL" id="RUT07088.1"/>
    </source>
</evidence>
<comment type="similarity">
    <text evidence="2">Belongs to the EamA transporter family.</text>
</comment>
<feature type="transmembrane region" description="Helical" evidence="6">
    <location>
        <begin position="12"/>
        <end position="29"/>
    </location>
</feature>
<dbReference type="RefSeq" id="WP_127080936.1">
    <property type="nucleotide sequence ID" value="NZ_RSCL01000005.1"/>
</dbReference>